<reference evidence="1" key="1">
    <citation type="submission" date="2011-11" db="EMBL/GenBank/DDBJ databases">
        <title>The Genome Sequence of Fusarium oxysporum PHW808.</title>
        <authorList>
            <consortium name="The Broad Institute Genome Sequencing Platform"/>
            <person name="Ma L.-J."/>
            <person name="Gale L.R."/>
            <person name="Schwartz D.C."/>
            <person name="Zhou S."/>
            <person name="Corby-Kistler H."/>
            <person name="Young S.K."/>
            <person name="Zeng Q."/>
            <person name="Gargeya S."/>
            <person name="Fitzgerald M."/>
            <person name="Haas B."/>
            <person name="Abouelleil A."/>
            <person name="Alvarado L."/>
            <person name="Arachchi H.M."/>
            <person name="Berlin A."/>
            <person name="Brown A."/>
            <person name="Chapman S.B."/>
            <person name="Chen Z."/>
            <person name="Dunbar C."/>
            <person name="Freedman E."/>
            <person name="Gearin G."/>
            <person name="Goldberg J."/>
            <person name="Griggs A."/>
            <person name="Gujja S."/>
            <person name="Heiman D."/>
            <person name="Howarth C."/>
            <person name="Larson L."/>
            <person name="Lui A."/>
            <person name="MacDonald P.J.P."/>
            <person name="Montmayeur A."/>
            <person name="Murphy C."/>
            <person name="Neiman D."/>
            <person name="Pearson M."/>
            <person name="Priest M."/>
            <person name="Roberts A."/>
            <person name="Saif S."/>
            <person name="Shea T."/>
            <person name="Shenoy N."/>
            <person name="Sisk P."/>
            <person name="Stolte C."/>
            <person name="Sykes S."/>
            <person name="Wortman J."/>
            <person name="Nusbaum C."/>
            <person name="Birren B."/>
        </authorList>
    </citation>
    <scope>NUCLEOTIDE SEQUENCE [LARGE SCALE GENOMIC DNA]</scope>
    <source>
        <strain evidence="1">54008</strain>
    </source>
</reference>
<proteinExistence type="predicted"/>
<evidence type="ECO:0000313" key="1">
    <source>
        <dbReference type="EMBL" id="EXL64060.1"/>
    </source>
</evidence>
<sequence length="61" mass="6441">MWPASSDDHDPSSPASCNRHSSFAYVPYASSMSAAAFVNPESSAERFLAPAPRPAPAMARS</sequence>
<organism evidence="1">
    <name type="scientific">Fusarium oxysporum f. sp. conglutinans race 2 54008</name>
    <dbReference type="NCBI Taxonomy" id="1089457"/>
    <lineage>
        <taxon>Eukaryota</taxon>
        <taxon>Fungi</taxon>
        <taxon>Dikarya</taxon>
        <taxon>Ascomycota</taxon>
        <taxon>Pezizomycotina</taxon>
        <taxon>Sordariomycetes</taxon>
        <taxon>Hypocreomycetidae</taxon>
        <taxon>Hypocreales</taxon>
        <taxon>Nectriaceae</taxon>
        <taxon>Fusarium</taxon>
        <taxon>Fusarium oxysporum species complex</taxon>
    </lineage>
</organism>
<accession>X0GVW4</accession>
<dbReference type="EMBL" id="KK034406">
    <property type="protein sequence ID" value="EXL64060.1"/>
    <property type="molecule type" value="Genomic_DNA"/>
</dbReference>
<protein>
    <submittedName>
        <fullName evidence="1">Uncharacterized protein</fullName>
    </submittedName>
</protein>
<name>X0GVW4_FUSOX</name>
<dbReference type="HOGENOM" id="CLU_2922720_0_0_1"/>
<reference evidence="1" key="2">
    <citation type="submission" date="2014-03" db="EMBL/GenBank/DDBJ databases">
        <title>The Genome Annotation of Fusarium oxysporum PHW808.</title>
        <authorList>
            <consortium name="The Broad Institute Genomics Platform"/>
            <person name="Ma L.-J."/>
            <person name="Corby-Kistler H."/>
            <person name="Broz K."/>
            <person name="Gale L.R."/>
            <person name="Jonkers W."/>
            <person name="O'Donnell K."/>
            <person name="Ploetz R."/>
            <person name="Steinberg C."/>
            <person name="Schwartz D.C."/>
            <person name="VanEtten H."/>
            <person name="Zhou S."/>
            <person name="Young S.K."/>
            <person name="Zeng Q."/>
            <person name="Gargeya S."/>
            <person name="Fitzgerald M."/>
            <person name="Abouelleil A."/>
            <person name="Alvarado L."/>
            <person name="Chapman S.B."/>
            <person name="Gainer-Dewar J."/>
            <person name="Goldberg J."/>
            <person name="Griggs A."/>
            <person name="Gujja S."/>
            <person name="Hansen M."/>
            <person name="Howarth C."/>
            <person name="Imamovic A."/>
            <person name="Ireland A."/>
            <person name="Larimer J."/>
            <person name="McCowan C."/>
            <person name="Murphy C."/>
            <person name="Pearson M."/>
            <person name="Poon T.W."/>
            <person name="Priest M."/>
            <person name="Roberts A."/>
            <person name="Saif S."/>
            <person name="Shea T."/>
            <person name="Sykes S."/>
            <person name="Wortman J."/>
            <person name="Nusbaum C."/>
            <person name="Birren B."/>
        </authorList>
    </citation>
    <scope>NUCLEOTIDE SEQUENCE</scope>
    <source>
        <strain evidence="1">54008</strain>
    </source>
</reference>
<dbReference type="AlphaFoldDB" id="X0GVW4"/>
<gene>
    <name evidence="1" type="ORF">FOPG_19670</name>
</gene>
<dbReference type="Proteomes" id="UP000030676">
    <property type="component" value="Unassembled WGS sequence"/>
</dbReference>